<keyword evidence="4" id="KW-0808">Transferase</keyword>
<dbReference type="CDD" id="cd16917">
    <property type="entry name" value="HATPase_UhpB-NarQ-NarX-like"/>
    <property type="match status" value="1"/>
</dbReference>
<feature type="transmembrane region" description="Helical" evidence="9">
    <location>
        <begin position="116"/>
        <end position="133"/>
    </location>
</feature>
<evidence type="ECO:0000259" key="10">
    <source>
        <dbReference type="Pfam" id="PF02518"/>
    </source>
</evidence>
<dbReference type="EC" id="2.7.13.3" evidence="2"/>
<dbReference type="InterPro" id="IPR050482">
    <property type="entry name" value="Sensor_HK_TwoCompSys"/>
</dbReference>
<keyword evidence="9" id="KW-0812">Transmembrane</keyword>
<evidence type="ECO:0000259" key="11">
    <source>
        <dbReference type="Pfam" id="PF07730"/>
    </source>
</evidence>
<evidence type="ECO:0000313" key="12">
    <source>
        <dbReference type="EMBL" id="MBD3915641.1"/>
    </source>
</evidence>
<evidence type="ECO:0000256" key="8">
    <source>
        <dbReference type="ARBA" id="ARBA00023012"/>
    </source>
</evidence>
<dbReference type="Gene3D" id="1.20.5.1930">
    <property type="match status" value="1"/>
</dbReference>
<keyword evidence="3" id="KW-0597">Phosphoprotein</keyword>
<accession>A0ABR8MHU9</accession>
<dbReference type="PANTHER" id="PTHR24421:SF10">
    <property type="entry name" value="NITRATE_NITRITE SENSOR PROTEIN NARQ"/>
    <property type="match status" value="1"/>
</dbReference>
<keyword evidence="6 12" id="KW-0418">Kinase</keyword>
<feature type="domain" description="Histidine kinase/HSP90-like ATPase" evidence="10">
    <location>
        <begin position="319"/>
        <end position="407"/>
    </location>
</feature>
<dbReference type="InterPro" id="IPR003594">
    <property type="entry name" value="HATPase_dom"/>
</dbReference>
<dbReference type="RefSeq" id="WP_191199967.1">
    <property type="nucleotide sequence ID" value="NZ_BAAAPA010000007.1"/>
</dbReference>
<dbReference type="GO" id="GO:0016301">
    <property type="term" value="F:kinase activity"/>
    <property type="evidence" value="ECO:0007669"/>
    <property type="project" value="UniProtKB-KW"/>
</dbReference>
<feature type="transmembrane region" description="Helical" evidence="9">
    <location>
        <begin position="46"/>
        <end position="64"/>
    </location>
</feature>
<sequence>MGGRRTWLIVAGGSWLLAALLLTGISAAAAGAPPAELAGAPSIGDAAWVVGLVLVTLQALALAGADRRVHAALVVVAAAAPIGGLVGLGPAIGCTSVAVIVAAFRASADAFVARTWVALSGAAVLVACGELVVQVRADAPVAQALGASLLQGVGTIGLPALVGLVVATRRDSTAARADRLRAEAGERAALVEAAVARERTAMARELHDIAAHHLTGIAVMSAAIGKQIDRDPEAAKLAVAQVREQSTSMLRDMRGLVGLLRPDPTDRGDDDERVPQESFDGIAGLVDAAALRGEPAELVVRAPEGPDPREQVGPLVQLSAYRTVQEALTNAARHAPGQPCRVEVDARSVREVRVTVSNRMPVPGRSVTTRGGGFGLVGMRERAELTDCRLTCEEVDGAWLVTLLIPVRQDPLLASPDDGGARAEREAR</sequence>
<dbReference type="Pfam" id="PF02518">
    <property type="entry name" value="HATPase_c"/>
    <property type="match status" value="1"/>
</dbReference>
<keyword evidence="8" id="KW-0902">Two-component regulatory system</keyword>
<keyword evidence="5" id="KW-0547">Nucleotide-binding</keyword>
<feature type="transmembrane region" description="Helical" evidence="9">
    <location>
        <begin position="71"/>
        <end position="104"/>
    </location>
</feature>
<comment type="catalytic activity">
    <reaction evidence="1">
        <text>ATP + protein L-histidine = ADP + protein N-phospho-L-histidine.</text>
        <dbReference type="EC" id="2.7.13.3"/>
    </reaction>
</comment>
<evidence type="ECO:0000256" key="9">
    <source>
        <dbReference type="SAM" id="Phobius"/>
    </source>
</evidence>
<evidence type="ECO:0000256" key="1">
    <source>
        <dbReference type="ARBA" id="ARBA00000085"/>
    </source>
</evidence>
<name>A0ABR8MHU9_9ACTN</name>
<evidence type="ECO:0000256" key="4">
    <source>
        <dbReference type="ARBA" id="ARBA00022679"/>
    </source>
</evidence>
<dbReference type="EMBL" id="JACXYY010000005">
    <property type="protein sequence ID" value="MBD3915641.1"/>
    <property type="molecule type" value="Genomic_DNA"/>
</dbReference>
<dbReference type="Gene3D" id="3.30.565.10">
    <property type="entry name" value="Histidine kinase-like ATPase, C-terminal domain"/>
    <property type="match status" value="1"/>
</dbReference>
<dbReference type="PROSITE" id="PS51318">
    <property type="entry name" value="TAT"/>
    <property type="match status" value="1"/>
</dbReference>
<proteinExistence type="predicted"/>
<organism evidence="12 13">
    <name type="scientific">Nocardioides hwasunensis</name>
    <dbReference type="NCBI Taxonomy" id="397258"/>
    <lineage>
        <taxon>Bacteria</taxon>
        <taxon>Bacillati</taxon>
        <taxon>Actinomycetota</taxon>
        <taxon>Actinomycetes</taxon>
        <taxon>Propionibacteriales</taxon>
        <taxon>Nocardioidaceae</taxon>
        <taxon>Nocardioides</taxon>
    </lineage>
</organism>
<evidence type="ECO:0000256" key="3">
    <source>
        <dbReference type="ARBA" id="ARBA00022553"/>
    </source>
</evidence>
<evidence type="ECO:0000256" key="6">
    <source>
        <dbReference type="ARBA" id="ARBA00022777"/>
    </source>
</evidence>
<dbReference type="SUPFAM" id="SSF55874">
    <property type="entry name" value="ATPase domain of HSP90 chaperone/DNA topoisomerase II/histidine kinase"/>
    <property type="match status" value="1"/>
</dbReference>
<keyword evidence="9" id="KW-1133">Transmembrane helix</keyword>
<reference evidence="12 13" key="1">
    <citation type="submission" date="2020-09" db="EMBL/GenBank/DDBJ databases">
        <title>novel species in genus Nocardioides.</title>
        <authorList>
            <person name="Zhang G."/>
        </authorList>
    </citation>
    <scope>NUCLEOTIDE SEQUENCE [LARGE SCALE GENOMIC DNA]</scope>
    <source>
        <strain evidence="12 13">19197</strain>
    </source>
</reference>
<evidence type="ECO:0000256" key="7">
    <source>
        <dbReference type="ARBA" id="ARBA00022840"/>
    </source>
</evidence>
<dbReference type="Pfam" id="PF07730">
    <property type="entry name" value="HisKA_3"/>
    <property type="match status" value="1"/>
</dbReference>
<evidence type="ECO:0000256" key="5">
    <source>
        <dbReference type="ARBA" id="ARBA00022741"/>
    </source>
</evidence>
<keyword evidence="9" id="KW-0472">Membrane</keyword>
<keyword evidence="7" id="KW-0067">ATP-binding</keyword>
<feature type="domain" description="Signal transduction histidine kinase subgroup 3 dimerisation and phosphoacceptor" evidence="11">
    <location>
        <begin position="198"/>
        <end position="263"/>
    </location>
</feature>
<evidence type="ECO:0000256" key="2">
    <source>
        <dbReference type="ARBA" id="ARBA00012438"/>
    </source>
</evidence>
<feature type="transmembrane region" description="Helical" evidence="9">
    <location>
        <begin position="145"/>
        <end position="167"/>
    </location>
</feature>
<keyword evidence="13" id="KW-1185">Reference proteome</keyword>
<dbReference type="InterPro" id="IPR036890">
    <property type="entry name" value="HATPase_C_sf"/>
</dbReference>
<protein>
    <recommendedName>
        <fullName evidence="2">histidine kinase</fullName>
        <ecNumber evidence="2">2.7.13.3</ecNumber>
    </recommendedName>
</protein>
<evidence type="ECO:0000313" key="13">
    <source>
        <dbReference type="Proteomes" id="UP000649289"/>
    </source>
</evidence>
<gene>
    <name evidence="12" type="ORF">IEZ25_13540</name>
</gene>
<dbReference type="InterPro" id="IPR011712">
    <property type="entry name" value="Sig_transdc_His_kin_sub3_dim/P"/>
</dbReference>
<dbReference type="InterPro" id="IPR006311">
    <property type="entry name" value="TAT_signal"/>
</dbReference>
<dbReference type="PANTHER" id="PTHR24421">
    <property type="entry name" value="NITRATE/NITRITE SENSOR PROTEIN NARX-RELATED"/>
    <property type="match status" value="1"/>
</dbReference>
<dbReference type="Proteomes" id="UP000649289">
    <property type="component" value="Unassembled WGS sequence"/>
</dbReference>
<comment type="caution">
    <text evidence="12">The sequence shown here is derived from an EMBL/GenBank/DDBJ whole genome shotgun (WGS) entry which is preliminary data.</text>
</comment>